<dbReference type="Pfam" id="PF19581">
    <property type="entry name" value="Glyoxalase_7"/>
    <property type="match status" value="1"/>
</dbReference>
<dbReference type="InterPro" id="IPR037523">
    <property type="entry name" value="VOC_core"/>
</dbReference>
<dbReference type="InterPro" id="IPR029068">
    <property type="entry name" value="Glyas_Bleomycin-R_OHBP_Dase"/>
</dbReference>
<keyword evidence="3" id="KW-0046">Antibiotic resistance</keyword>
<dbReference type="SUPFAM" id="SSF54593">
    <property type="entry name" value="Glyoxalase/Bleomycin resistance protein/Dihydroxybiphenyl dioxygenase"/>
    <property type="match status" value="1"/>
</dbReference>
<evidence type="ECO:0000256" key="3">
    <source>
        <dbReference type="ARBA" id="ARBA00023251"/>
    </source>
</evidence>
<dbReference type="InterPro" id="IPR000335">
    <property type="entry name" value="Bleomycin-R"/>
</dbReference>
<keyword evidence="6" id="KW-1185">Reference proteome</keyword>
<accession>A0A4V2W3N8</accession>
<dbReference type="AlphaFoldDB" id="A0A4V2W3N8"/>
<dbReference type="CDD" id="cd08349">
    <property type="entry name" value="BLMA_like"/>
    <property type="match status" value="1"/>
</dbReference>
<organism evidence="5 6">
    <name type="scientific">Luteibacter rhizovicinus</name>
    <dbReference type="NCBI Taxonomy" id="242606"/>
    <lineage>
        <taxon>Bacteria</taxon>
        <taxon>Pseudomonadati</taxon>
        <taxon>Pseudomonadota</taxon>
        <taxon>Gammaproteobacteria</taxon>
        <taxon>Lysobacterales</taxon>
        <taxon>Rhodanobacteraceae</taxon>
        <taxon>Luteibacter</taxon>
    </lineage>
</organism>
<evidence type="ECO:0000259" key="4">
    <source>
        <dbReference type="PROSITE" id="PS51819"/>
    </source>
</evidence>
<dbReference type="Proteomes" id="UP000295645">
    <property type="component" value="Unassembled WGS sequence"/>
</dbReference>
<evidence type="ECO:0000313" key="6">
    <source>
        <dbReference type="Proteomes" id="UP000295645"/>
    </source>
</evidence>
<dbReference type="PROSITE" id="PS51819">
    <property type="entry name" value="VOC"/>
    <property type="match status" value="1"/>
</dbReference>
<dbReference type="GO" id="GO:0046677">
    <property type="term" value="P:response to antibiotic"/>
    <property type="evidence" value="ECO:0007669"/>
    <property type="project" value="UniProtKB-KW"/>
</dbReference>
<proteinExistence type="inferred from homology"/>
<dbReference type="EMBL" id="SMCS01000006">
    <property type="protein sequence ID" value="TCV92709.1"/>
    <property type="molecule type" value="Genomic_DNA"/>
</dbReference>
<gene>
    <name evidence="5" type="ORF">EC912_10647</name>
</gene>
<comment type="caution">
    <text evidence="5">The sequence shown here is derived from an EMBL/GenBank/DDBJ whole genome shotgun (WGS) entry which is preliminary data.</text>
</comment>
<evidence type="ECO:0000256" key="1">
    <source>
        <dbReference type="ARBA" id="ARBA00011051"/>
    </source>
</evidence>
<comment type="similarity">
    <text evidence="1">Belongs to the bleomycin resistance protein family.</text>
</comment>
<feature type="domain" description="VOC" evidence="4">
    <location>
        <begin position="12"/>
        <end position="129"/>
    </location>
</feature>
<evidence type="ECO:0000256" key="2">
    <source>
        <dbReference type="ARBA" id="ARBA00021572"/>
    </source>
</evidence>
<protein>
    <recommendedName>
        <fullName evidence="2">Bleomycin resistance protein</fullName>
    </recommendedName>
</protein>
<evidence type="ECO:0000313" key="5">
    <source>
        <dbReference type="EMBL" id="TCV92709.1"/>
    </source>
</evidence>
<sequence length="132" mass="14922">MYQVVRRQGKYIVTQTVIPQLRITRAVDSLPFYVQGLGFTVDWQHQFEPGFPLFLQLTRQGQTIFLTEHTGDCEVGGAVYFVVPDVDECFHLFSAGGIKPTEDPQDAPWGSREMVVTDPDGNRLRFATRVAT</sequence>
<name>A0A4V2W3N8_9GAMM</name>
<reference evidence="5 6" key="1">
    <citation type="submission" date="2019-03" db="EMBL/GenBank/DDBJ databases">
        <title>Above-ground endophytic microbial communities from plants in different locations in the United States.</title>
        <authorList>
            <person name="Frank C."/>
        </authorList>
    </citation>
    <scope>NUCLEOTIDE SEQUENCE [LARGE SCALE GENOMIC DNA]</scope>
    <source>
        <strain evidence="5 6">LP_13_YM</strain>
    </source>
</reference>
<dbReference type="Gene3D" id="3.10.180.10">
    <property type="entry name" value="2,3-Dihydroxybiphenyl 1,2-Dioxygenase, domain 1"/>
    <property type="match status" value="1"/>
</dbReference>